<proteinExistence type="predicted"/>
<gene>
    <name evidence="1" type="ORF">BDY19DRAFT_973495</name>
</gene>
<protein>
    <submittedName>
        <fullName evidence="1">Uncharacterized protein</fullName>
    </submittedName>
</protein>
<name>A0ACB8TQB2_9APHY</name>
<sequence>MNNAPNDAGIFGGISTHTDYGAFVTRVVARMTEARGSIDQQALQRCLGLASSYLVTDTSTNPDHGLVSWQNGFNRLVDVIVALNARGELDVATVSAASKACSECWSVAGTWRETEVSRDGVREIAKRLKGILDDNGRTYRGERIYVP</sequence>
<comment type="caution">
    <text evidence="1">The sequence shown here is derived from an EMBL/GenBank/DDBJ whole genome shotgun (WGS) entry which is preliminary data.</text>
</comment>
<evidence type="ECO:0000313" key="2">
    <source>
        <dbReference type="Proteomes" id="UP001055072"/>
    </source>
</evidence>
<evidence type="ECO:0000313" key="1">
    <source>
        <dbReference type="EMBL" id="KAI0084179.1"/>
    </source>
</evidence>
<dbReference type="EMBL" id="MU274946">
    <property type="protein sequence ID" value="KAI0084179.1"/>
    <property type="molecule type" value="Genomic_DNA"/>
</dbReference>
<dbReference type="Proteomes" id="UP001055072">
    <property type="component" value="Unassembled WGS sequence"/>
</dbReference>
<reference evidence="1" key="1">
    <citation type="journal article" date="2021" name="Environ. Microbiol.">
        <title>Gene family expansions and transcriptome signatures uncover fungal adaptations to wood decay.</title>
        <authorList>
            <person name="Hage H."/>
            <person name="Miyauchi S."/>
            <person name="Viragh M."/>
            <person name="Drula E."/>
            <person name="Min B."/>
            <person name="Chaduli D."/>
            <person name="Navarro D."/>
            <person name="Favel A."/>
            <person name="Norest M."/>
            <person name="Lesage-Meessen L."/>
            <person name="Balint B."/>
            <person name="Merenyi Z."/>
            <person name="de Eugenio L."/>
            <person name="Morin E."/>
            <person name="Martinez A.T."/>
            <person name="Baldrian P."/>
            <person name="Stursova M."/>
            <person name="Martinez M.J."/>
            <person name="Novotny C."/>
            <person name="Magnuson J.K."/>
            <person name="Spatafora J.W."/>
            <person name="Maurice S."/>
            <person name="Pangilinan J."/>
            <person name="Andreopoulos W."/>
            <person name="LaButti K."/>
            <person name="Hundley H."/>
            <person name="Na H."/>
            <person name="Kuo A."/>
            <person name="Barry K."/>
            <person name="Lipzen A."/>
            <person name="Henrissat B."/>
            <person name="Riley R."/>
            <person name="Ahrendt S."/>
            <person name="Nagy L.G."/>
            <person name="Grigoriev I.V."/>
            <person name="Martin F."/>
            <person name="Rosso M.N."/>
        </authorList>
    </citation>
    <scope>NUCLEOTIDE SEQUENCE</scope>
    <source>
        <strain evidence="1">CBS 384.51</strain>
    </source>
</reference>
<accession>A0ACB8TQB2</accession>
<keyword evidence="2" id="KW-1185">Reference proteome</keyword>
<organism evidence="1 2">
    <name type="scientific">Irpex rosettiformis</name>
    <dbReference type="NCBI Taxonomy" id="378272"/>
    <lineage>
        <taxon>Eukaryota</taxon>
        <taxon>Fungi</taxon>
        <taxon>Dikarya</taxon>
        <taxon>Basidiomycota</taxon>
        <taxon>Agaricomycotina</taxon>
        <taxon>Agaricomycetes</taxon>
        <taxon>Polyporales</taxon>
        <taxon>Irpicaceae</taxon>
        <taxon>Irpex</taxon>
    </lineage>
</organism>